<accession>A0A366ERY9</accession>
<keyword evidence="2" id="KW-1185">Reference proteome</keyword>
<reference evidence="1 2" key="1">
    <citation type="submission" date="2018-06" db="EMBL/GenBank/DDBJ databases">
        <title>Genomic Encyclopedia of Type Strains, Phase IV (KMG-IV): sequencing the most valuable type-strain genomes for metagenomic binning, comparative biology and taxonomic classification.</title>
        <authorList>
            <person name="Goeker M."/>
        </authorList>
    </citation>
    <scope>NUCLEOTIDE SEQUENCE [LARGE SCALE GENOMIC DNA]</scope>
    <source>
        <strain evidence="1 2">DSM 24875</strain>
    </source>
</reference>
<sequence length="195" mass="20820">MKVAVIAWGSLIWEPDALKVADAFTAQGPLLPIEFCRVSTAGVRKDILTLVIDPDDGTLCKTYAAPSAFVSLEEAIDNLRDREGTPARTIGFVDLASGKRGEAAVESHPEAIETIAAWAEASGYDAAIWTALASNFDDRVGEPFSITAAIAYLEKLERQDAETFAAALAYIRNAPPEVDTAVRGEVARRWGAAPA</sequence>
<comment type="caution">
    <text evidence="1">The sequence shown here is derived from an EMBL/GenBank/DDBJ whole genome shotgun (WGS) entry which is preliminary data.</text>
</comment>
<dbReference type="EMBL" id="QNRK01000036">
    <property type="protein sequence ID" value="RBP05151.1"/>
    <property type="molecule type" value="Genomic_DNA"/>
</dbReference>
<proteinExistence type="predicted"/>
<dbReference type="RefSeq" id="WP_113891961.1">
    <property type="nucleotide sequence ID" value="NZ_QNRK01000036.1"/>
</dbReference>
<organism evidence="1 2">
    <name type="scientific">Roseiarcus fermentans</name>
    <dbReference type="NCBI Taxonomy" id="1473586"/>
    <lineage>
        <taxon>Bacteria</taxon>
        <taxon>Pseudomonadati</taxon>
        <taxon>Pseudomonadota</taxon>
        <taxon>Alphaproteobacteria</taxon>
        <taxon>Hyphomicrobiales</taxon>
        <taxon>Roseiarcaceae</taxon>
        <taxon>Roseiarcus</taxon>
    </lineage>
</organism>
<evidence type="ECO:0000313" key="1">
    <source>
        <dbReference type="EMBL" id="RBP05151.1"/>
    </source>
</evidence>
<name>A0A366ERY9_9HYPH</name>
<dbReference type="OrthoDB" id="262743at2"/>
<dbReference type="AlphaFoldDB" id="A0A366ERY9"/>
<protein>
    <submittedName>
        <fullName evidence="1">Uncharacterized protein</fullName>
    </submittedName>
</protein>
<dbReference type="Proteomes" id="UP000253529">
    <property type="component" value="Unassembled WGS sequence"/>
</dbReference>
<evidence type="ECO:0000313" key="2">
    <source>
        <dbReference type="Proteomes" id="UP000253529"/>
    </source>
</evidence>
<gene>
    <name evidence="1" type="ORF">DFR50_13640</name>
</gene>